<name>A0A8X6P6S4_NEPPI</name>
<sequence>MSFQTGSVFKVNKCTQTDAKAINDNSPIAGTTALELENESDICVPFEGKTENGIQSCNISTKNNSINTADLKLTNTANLNSNYEECNKYFNLSSLTDASPSSERIEPTIKNKKSKWKKLKKSISKFHCHPKSKKSKNS</sequence>
<reference evidence="2" key="1">
    <citation type="submission" date="2020-08" db="EMBL/GenBank/DDBJ databases">
        <title>Multicomponent nature underlies the extraordinary mechanical properties of spider dragline silk.</title>
        <authorList>
            <person name="Kono N."/>
            <person name="Nakamura H."/>
            <person name="Mori M."/>
            <person name="Yoshida Y."/>
            <person name="Ohtoshi R."/>
            <person name="Malay A.D."/>
            <person name="Moran D.A.P."/>
            <person name="Tomita M."/>
            <person name="Numata K."/>
            <person name="Arakawa K."/>
        </authorList>
    </citation>
    <scope>NUCLEOTIDE SEQUENCE</scope>
</reference>
<dbReference type="EMBL" id="BMAW01017507">
    <property type="protein sequence ID" value="GFT54296.1"/>
    <property type="molecule type" value="Genomic_DNA"/>
</dbReference>
<evidence type="ECO:0000313" key="3">
    <source>
        <dbReference type="Proteomes" id="UP000887013"/>
    </source>
</evidence>
<protein>
    <submittedName>
        <fullName evidence="2">Uncharacterized protein</fullName>
    </submittedName>
</protein>
<keyword evidence="3" id="KW-1185">Reference proteome</keyword>
<feature type="region of interest" description="Disordered" evidence="1">
    <location>
        <begin position="97"/>
        <end position="118"/>
    </location>
</feature>
<comment type="caution">
    <text evidence="2">The sequence shown here is derived from an EMBL/GenBank/DDBJ whole genome shotgun (WGS) entry which is preliminary data.</text>
</comment>
<proteinExistence type="predicted"/>
<accession>A0A8X6P6S4</accession>
<organism evidence="2 3">
    <name type="scientific">Nephila pilipes</name>
    <name type="common">Giant wood spider</name>
    <name type="synonym">Nephila maculata</name>
    <dbReference type="NCBI Taxonomy" id="299642"/>
    <lineage>
        <taxon>Eukaryota</taxon>
        <taxon>Metazoa</taxon>
        <taxon>Ecdysozoa</taxon>
        <taxon>Arthropoda</taxon>
        <taxon>Chelicerata</taxon>
        <taxon>Arachnida</taxon>
        <taxon>Araneae</taxon>
        <taxon>Araneomorphae</taxon>
        <taxon>Entelegynae</taxon>
        <taxon>Araneoidea</taxon>
        <taxon>Nephilidae</taxon>
        <taxon>Nephila</taxon>
    </lineage>
</organism>
<evidence type="ECO:0000256" key="1">
    <source>
        <dbReference type="SAM" id="MobiDB-lite"/>
    </source>
</evidence>
<gene>
    <name evidence="2" type="ORF">NPIL_104581</name>
</gene>
<dbReference type="AlphaFoldDB" id="A0A8X6P6S4"/>
<evidence type="ECO:0000313" key="2">
    <source>
        <dbReference type="EMBL" id="GFT54296.1"/>
    </source>
</evidence>
<dbReference type="Proteomes" id="UP000887013">
    <property type="component" value="Unassembled WGS sequence"/>
</dbReference>